<evidence type="ECO:0000313" key="2">
    <source>
        <dbReference type="Proteomes" id="UP000008177"/>
    </source>
</evidence>
<protein>
    <submittedName>
        <fullName evidence="1">Uncharacterized protein</fullName>
    </submittedName>
</protein>
<accession>G2YYS8</accession>
<organism evidence="1 2">
    <name type="scientific">Botryotinia fuckeliana (strain T4)</name>
    <name type="common">Noble rot fungus</name>
    <name type="synonym">Botrytis cinerea</name>
    <dbReference type="NCBI Taxonomy" id="999810"/>
    <lineage>
        <taxon>Eukaryota</taxon>
        <taxon>Fungi</taxon>
        <taxon>Dikarya</taxon>
        <taxon>Ascomycota</taxon>
        <taxon>Pezizomycotina</taxon>
        <taxon>Leotiomycetes</taxon>
        <taxon>Helotiales</taxon>
        <taxon>Sclerotiniaceae</taxon>
        <taxon>Botrytis</taxon>
    </lineage>
</organism>
<reference evidence="2" key="1">
    <citation type="journal article" date="2011" name="PLoS Genet.">
        <title>Genomic analysis of the necrotrophic fungal pathogens Sclerotinia sclerotiorum and Botrytis cinerea.</title>
        <authorList>
            <person name="Amselem J."/>
            <person name="Cuomo C.A."/>
            <person name="van Kan J.A."/>
            <person name="Viaud M."/>
            <person name="Benito E.P."/>
            <person name="Couloux A."/>
            <person name="Coutinho P.M."/>
            <person name="de Vries R.P."/>
            <person name="Dyer P.S."/>
            <person name="Fillinger S."/>
            <person name="Fournier E."/>
            <person name="Gout L."/>
            <person name="Hahn M."/>
            <person name="Kohn L."/>
            <person name="Lapalu N."/>
            <person name="Plummer K.M."/>
            <person name="Pradier J.M."/>
            <person name="Quevillon E."/>
            <person name="Sharon A."/>
            <person name="Simon A."/>
            <person name="ten Have A."/>
            <person name="Tudzynski B."/>
            <person name="Tudzynski P."/>
            <person name="Wincker P."/>
            <person name="Andrew M."/>
            <person name="Anthouard V."/>
            <person name="Beever R.E."/>
            <person name="Beffa R."/>
            <person name="Benoit I."/>
            <person name="Bouzid O."/>
            <person name="Brault B."/>
            <person name="Chen Z."/>
            <person name="Choquer M."/>
            <person name="Collemare J."/>
            <person name="Cotton P."/>
            <person name="Danchin E.G."/>
            <person name="Da Silva C."/>
            <person name="Gautier A."/>
            <person name="Giraud C."/>
            <person name="Giraud T."/>
            <person name="Gonzalez C."/>
            <person name="Grossetete S."/>
            <person name="Guldener U."/>
            <person name="Henrissat B."/>
            <person name="Howlett B.J."/>
            <person name="Kodira C."/>
            <person name="Kretschmer M."/>
            <person name="Lappartient A."/>
            <person name="Leroch M."/>
            <person name="Levis C."/>
            <person name="Mauceli E."/>
            <person name="Neuveglise C."/>
            <person name="Oeser B."/>
            <person name="Pearson M."/>
            <person name="Poulain J."/>
            <person name="Poussereau N."/>
            <person name="Quesneville H."/>
            <person name="Rascle C."/>
            <person name="Schumacher J."/>
            <person name="Segurens B."/>
            <person name="Sexton A."/>
            <person name="Silva E."/>
            <person name="Sirven C."/>
            <person name="Soanes D.M."/>
            <person name="Talbot N.J."/>
            <person name="Templeton M."/>
            <person name="Yandava C."/>
            <person name="Yarden O."/>
            <person name="Zeng Q."/>
            <person name="Rollins J.A."/>
            <person name="Lebrun M.H."/>
            <person name="Dickman M."/>
        </authorList>
    </citation>
    <scope>NUCLEOTIDE SEQUENCE [LARGE SCALE GENOMIC DNA]</scope>
    <source>
        <strain evidence="2">T4</strain>
    </source>
</reference>
<dbReference type="HOGENOM" id="CLU_2426772_0_0_1"/>
<evidence type="ECO:0000313" key="1">
    <source>
        <dbReference type="EMBL" id="CCD56776.1"/>
    </source>
</evidence>
<dbReference type="EMBL" id="FQ790362">
    <property type="protein sequence ID" value="CCD56776.1"/>
    <property type="molecule type" value="Genomic_DNA"/>
</dbReference>
<name>G2YYS8_BOTF4</name>
<proteinExistence type="predicted"/>
<dbReference type="InParanoid" id="G2YYS8"/>
<dbReference type="AlphaFoldDB" id="G2YYS8"/>
<gene>
    <name evidence="1" type="ORF">BofuT4_P140380.1</name>
</gene>
<dbReference type="Proteomes" id="UP000008177">
    <property type="component" value="Unplaced contigs"/>
</dbReference>
<sequence>MIDKSKTRNVTTPKPWRILVAYAREPRKSEGVLEEIDIGIIITKIDIKMDDPFQGGSGQVGRSVGRSVGGLMDGWTARWIDIHSHCPVAVI</sequence>